<reference evidence="2" key="1">
    <citation type="submission" date="2018-11" db="EMBL/GenBank/DDBJ databases">
        <authorList>
            <person name="Grassa J C."/>
        </authorList>
    </citation>
    <scope>NUCLEOTIDE SEQUENCE [LARGE SCALE GENOMIC DNA]</scope>
</reference>
<feature type="compositionally biased region" description="Basic residues" evidence="1">
    <location>
        <begin position="56"/>
        <end position="65"/>
    </location>
</feature>
<keyword evidence="3" id="KW-1185">Reference proteome</keyword>
<sequence>MEKRPLGTEKIIPFHLCKKMRDKSKLAKSLRHNKELQEPAQGCGYQPPVSRDPYPPRRRRGRPRREHAPMNNLTRKGDHQPLPNVGIHVKHAQETHVPIHGGGHEAHETQVVPLRPIRENNDMSGEEMREQPTLIRAPPSPIRKTNTYRNGGSNISEKFGVKFPTTYGNGILTIGYDIIVTQEFSLSLKFKKLGIQVLGDGPMTRSRGYLKGGATNGTDDLVGNATIATKGNKLDQPKPNGEAAVGEGPADVETSCEGAAVAFSKTFRNGATVAEEGYLAGGGGMAFSSKGNAHVNHYKNYETAS</sequence>
<dbReference type="EnsemblPlants" id="evm.model.09.902">
    <property type="protein sequence ID" value="cds.evm.model.09.902"/>
    <property type="gene ID" value="evm.TU.09.902"/>
</dbReference>
<proteinExistence type="predicted"/>
<name>A0A803QHR0_CANSA</name>
<reference evidence="2" key="2">
    <citation type="submission" date="2021-03" db="UniProtKB">
        <authorList>
            <consortium name="EnsemblPlants"/>
        </authorList>
    </citation>
    <scope>IDENTIFICATION</scope>
</reference>
<evidence type="ECO:0000313" key="2">
    <source>
        <dbReference type="EnsemblPlants" id="cds.evm.model.09.902"/>
    </source>
</evidence>
<feature type="region of interest" description="Disordered" evidence="1">
    <location>
        <begin position="23"/>
        <end position="82"/>
    </location>
</feature>
<organism evidence="2 3">
    <name type="scientific">Cannabis sativa</name>
    <name type="common">Hemp</name>
    <name type="synonym">Marijuana</name>
    <dbReference type="NCBI Taxonomy" id="3483"/>
    <lineage>
        <taxon>Eukaryota</taxon>
        <taxon>Viridiplantae</taxon>
        <taxon>Streptophyta</taxon>
        <taxon>Embryophyta</taxon>
        <taxon>Tracheophyta</taxon>
        <taxon>Spermatophyta</taxon>
        <taxon>Magnoliopsida</taxon>
        <taxon>eudicotyledons</taxon>
        <taxon>Gunneridae</taxon>
        <taxon>Pentapetalae</taxon>
        <taxon>rosids</taxon>
        <taxon>fabids</taxon>
        <taxon>Rosales</taxon>
        <taxon>Cannabaceae</taxon>
        <taxon>Cannabis</taxon>
    </lineage>
</organism>
<evidence type="ECO:0000256" key="1">
    <source>
        <dbReference type="SAM" id="MobiDB-lite"/>
    </source>
</evidence>
<evidence type="ECO:0000313" key="3">
    <source>
        <dbReference type="Proteomes" id="UP000596661"/>
    </source>
</evidence>
<feature type="region of interest" description="Disordered" evidence="1">
    <location>
        <begin position="123"/>
        <end position="150"/>
    </location>
</feature>
<protein>
    <submittedName>
        <fullName evidence="2">Uncharacterized protein</fullName>
    </submittedName>
</protein>
<dbReference type="Proteomes" id="UP000596661">
    <property type="component" value="Chromosome 9"/>
</dbReference>
<dbReference type="AlphaFoldDB" id="A0A803QHR0"/>
<dbReference type="Gramene" id="evm.model.09.902">
    <property type="protein sequence ID" value="cds.evm.model.09.902"/>
    <property type="gene ID" value="evm.TU.09.902"/>
</dbReference>
<accession>A0A803QHR0</accession>
<dbReference type="EMBL" id="UZAU01000740">
    <property type="status" value="NOT_ANNOTATED_CDS"/>
    <property type="molecule type" value="Genomic_DNA"/>
</dbReference>